<evidence type="ECO:0000259" key="22">
    <source>
        <dbReference type="Pfam" id="PF13087"/>
    </source>
</evidence>
<keyword evidence="12" id="KW-0067">ATP-binding</keyword>
<comment type="cofactor">
    <cofactor evidence="1">
        <name>[4Fe-4S] cluster</name>
        <dbReference type="ChEBI" id="CHEBI:49883"/>
    </cofactor>
</comment>
<keyword evidence="14" id="KW-0411">Iron-sulfur</keyword>
<dbReference type="Pfam" id="PF13087">
    <property type="entry name" value="AAA_12"/>
    <property type="match status" value="1"/>
</dbReference>
<feature type="domain" description="DNA2/NAM7 helicase helicase" evidence="21">
    <location>
        <begin position="675"/>
        <end position="740"/>
    </location>
</feature>
<dbReference type="GO" id="GO:0051539">
    <property type="term" value="F:4 iron, 4 sulfur cluster binding"/>
    <property type="evidence" value="ECO:0007669"/>
    <property type="project" value="UniProtKB-KW"/>
</dbReference>
<feature type="compositionally biased region" description="Basic and acidic residues" evidence="19">
    <location>
        <begin position="601"/>
        <end position="617"/>
    </location>
</feature>
<dbReference type="GO" id="GO:0006281">
    <property type="term" value="P:DNA repair"/>
    <property type="evidence" value="ECO:0007669"/>
    <property type="project" value="UniProtKB-KW"/>
</dbReference>
<keyword evidence="6" id="KW-0540">Nuclease</keyword>
<dbReference type="EMBL" id="JAMQOM010000003">
    <property type="protein sequence ID" value="MDS0221590.1"/>
    <property type="molecule type" value="Genomic_DNA"/>
</dbReference>
<protein>
    <recommendedName>
        <fullName evidence="3">DNA helicase</fullName>
        <ecNumber evidence="3">3.6.4.12</ecNumber>
    </recommendedName>
</protein>
<evidence type="ECO:0000256" key="5">
    <source>
        <dbReference type="ARBA" id="ARBA00022705"/>
    </source>
</evidence>
<evidence type="ECO:0000256" key="4">
    <source>
        <dbReference type="ARBA" id="ARBA00022485"/>
    </source>
</evidence>
<dbReference type="AlphaFoldDB" id="A0AAE4EWN3"/>
<evidence type="ECO:0000256" key="10">
    <source>
        <dbReference type="ARBA" id="ARBA00022801"/>
    </source>
</evidence>
<comment type="caution">
    <text evidence="23">The sequence shown here is derived from an EMBL/GenBank/DDBJ whole genome shotgun (WGS) entry which is preliminary data.</text>
</comment>
<evidence type="ECO:0000256" key="14">
    <source>
        <dbReference type="ARBA" id="ARBA00023014"/>
    </source>
</evidence>
<keyword evidence="7" id="KW-0479">Metal-binding</keyword>
<evidence type="ECO:0000256" key="13">
    <source>
        <dbReference type="ARBA" id="ARBA00023004"/>
    </source>
</evidence>
<dbReference type="InterPro" id="IPR041677">
    <property type="entry name" value="DNA2/NAM7_AAA_11"/>
</dbReference>
<feature type="region of interest" description="Disordered" evidence="19">
    <location>
        <begin position="596"/>
        <end position="617"/>
    </location>
</feature>
<keyword evidence="4" id="KW-0004">4Fe-4S</keyword>
<evidence type="ECO:0000256" key="17">
    <source>
        <dbReference type="ARBA" id="ARBA00023268"/>
    </source>
</evidence>
<evidence type="ECO:0000256" key="12">
    <source>
        <dbReference type="ARBA" id="ARBA00022840"/>
    </source>
</evidence>
<keyword evidence="11" id="KW-0347">Helicase</keyword>
<keyword evidence="8" id="KW-0547">Nucleotide-binding</keyword>
<evidence type="ECO:0000256" key="11">
    <source>
        <dbReference type="ARBA" id="ARBA00022806"/>
    </source>
</evidence>
<keyword evidence="17" id="KW-0511">Multifunctional enzyme</keyword>
<dbReference type="GO" id="GO:0043139">
    <property type="term" value="F:5'-3' DNA helicase activity"/>
    <property type="evidence" value="ECO:0007669"/>
    <property type="project" value="TreeGrafter"/>
</dbReference>
<dbReference type="CDD" id="cd18808">
    <property type="entry name" value="SF1_C_Upf1"/>
    <property type="match status" value="1"/>
</dbReference>
<dbReference type="Pfam" id="PF13086">
    <property type="entry name" value="AAA_11"/>
    <property type="match status" value="2"/>
</dbReference>
<dbReference type="PANTHER" id="PTHR43788:SF8">
    <property type="entry name" value="DNA-BINDING PROTEIN SMUBP-2"/>
    <property type="match status" value="1"/>
</dbReference>
<dbReference type="EC" id="3.6.4.12" evidence="3"/>
<sequence>MTVDHVRGVVVDIEEPKTVNTQYGESDLCEVTIRPDRRSGEPTTVTLWGKWTENAEVIETGMEIAVYNPDEREYQGEQQYSVGGDATLVVQPDFLVDVTDIRAWVQCPRMYYLRKLDGADHAYPLVKGTVVHEVFGDLLRGRDLDTAIEEQVDAAGLDIGLLGREADEVAGDVRDHASAIQGWLRQGTLTETDGAATAADNSERDFSPAESEWRSEMTLISERFGMKGRADAVRRGMPVELKTGKNTKREPRFQDKIQATAYALMLGERAAGAGSAVEAAPDTGTLLYTKNAAVDRNEESGDLSPAKEFSIGSGLLNYVVRTRNAIAAMEYDSGVPTGYEANAKCEYCFEQDTCMAVSGRLDQESKAGTVGRAVPDEELDYFESFYTAIEAERRAVHREYAKLWEQTPEERADNDRALIDLEPIGRTELDGGRWELRATGTGAVSKIREGNLVLASDGDPVTGNAELARVERLGNEAPRASDSGNGNAVAEEIVVTADEPLDLRRLDVYPSELTTDRLQNALHDAVLLQSPEQKDVLFGRREPEFNAVEETFIDNNEAQNEAVQLAVGAEDFALVHGPPGTGKTYTLARMVRALVEGSKTPSERASGERSDPRDGGDRVLLSAFTNRAVDNLLEALEDQGYTDIVRVGTESGVREDMQKYRLETSGDPGECAGRLQNAQVVAATTATCGGSTLQTQDFDTAVVDEAGQLTEPGTLAATTLADRFVLVGDHQQLPPVVQSEDETLSTSLFERLIDAHPDAGVMLDRQYRMAQHIQAFASREFYDGQLRPATGEVAAQRLDDLDGVSTSRLPEGLRDRVAFVDPGGSQVGNTNPTEADRIAEIVASYRSAGVPADDIGVIAPYRAQVAEISKRLPDVTVDTVDRFQGSSKEVIVISFVATGTLDSPIFEDYRRINVALTRAKKALVLVGDGDALATDEVYGRMVEWARG</sequence>
<feature type="domain" description="DNA replication factor Dna2 N-terminal" evidence="20">
    <location>
        <begin position="38"/>
        <end position="233"/>
    </location>
</feature>
<dbReference type="InterPro" id="IPR012340">
    <property type="entry name" value="NA-bd_OB-fold"/>
</dbReference>
<evidence type="ECO:0000313" key="23">
    <source>
        <dbReference type="EMBL" id="MDS0221590.1"/>
    </source>
</evidence>
<dbReference type="GO" id="GO:0003677">
    <property type="term" value="F:DNA binding"/>
    <property type="evidence" value="ECO:0007669"/>
    <property type="project" value="UniProtKB-KW"/>
</dbReference>
<dbReference type="GO" id="GO:0046872">
    <property type="term" value="F:metal ion binding"/>
    <property type="evidence" value="ECO:0007669"/>
    <property type="project" value="UniProtKB-KW"/>
</dbReference>
<evidence type="ECO:0000256" key="9">
    <source>
        <dbReference type="ARBA" id="ARBA00022763"/>
    </source>
</evidence>
<dbReference type="Gene3D" id="3.40.50.300">
    <property type="entry name" value="P-loop containing nucleotide triphosphate hydrolases"/>
    <property type="match status" value="3"/>
</dbReference>
<comment type="catalytic activity">
    <reaction evidence="18">
        <text>ATP + H2O = ADP + phosphate + H(+)</text>
        <dbReference type="Rhea" id="RHEA:13065"/>
        <dbReference type="ChEBI" id="CHEBI:15377"/>
        <dbReference type="ChEBI" id="CHEBI:15378"/>
        <dbReference type="ChEBI" id="CHEBI:30616"/>
        <dbReference type="ChEBI" id="CHEBI:43474"/>
        <dbReference type="ChEBI" id="CHEBI:456216"/>
        <dbReference type="EC" id="3.6.4.12"/>
    </reaction>
</comment>
<dbReference type="InterPro" id="IPR041679">
    <property type="entry name" value="DNA2/NAM7-like_C"/>
</dbReference>
<evidence type="ECO:0000256" key="8">
    <source>
        <dbReference type="ARBA" id="ARBA00022741"/>
    </source>
</evidence>
<evidence type="ECO:0000256" key="19">
    <source>
        <dbReference type="SAM" id="MobiDB-lite"/>
    </source>
</evidence>
<evidence type="ECO:0000256" key="18">
    <source>
        <dbReference type="ARBA" id="ARBA00047995"/>
    </source>
</evidence>
<dbReference type="InterPro" id="IPR011604">
    <property type="entry name" value="PDDEXK-like_dom_sf"/>
</dbReference>
<evidence type="ECO:0000313" key="24">
    <source>
        <dbReference type="Proteomes" id="UP001253439"/>
    </source>
</evidence>
<evidence type="ECO:0000256" key="3">
    <source>
        <dbReference type="ARBA" id="ARBA00012551"/>
    </source>
</evidence>
<dbReference type="Proteomes" id="UP001253439">
    <property type="component" value="Unassembled WGS sequence"/>
</dbReference>
<dbReference type="GO" id="GO:0004518">
    <property type="term" value="F:nuclease activity"/>
    <property type="evidence" value="ECO:0007669"/>
    <property type="project" value="UniProtKB-KW"/>
</dbReference>
<dbReference type="SUPFAM" id="SSF52540">
    <property type="entry name" value="P-loop containing nucleoside triphosphate hydrolases"/>
    <property type="match status" value="1"/>
</dbReference>
<dbReference type="GO" id="GO:0005524">
    <property type="term" value="F:ATP binding"/>
    <property type="evidence" value="ECO:0007669"/>
    <property type="project" value="UniProtKB-KW"/>
</dbReference>
<dbReference type="InterPro" id="IPR014808">
    <property type="entry name" value="DNA_replication_fac_Dna2_N"/>
</dbReference>
<evidence type="ECO:0000256" key="16">
    <source>
        <dbReference type="ARBA" id="ARBA00023204"/>
    </source>
</evidence>
<dbReference type="GO" id="GO:0006260">
    <property type="term" value="P:DNA replication"/>
    <property type="evidence" value="ECO:0007669"/>
    <property type="project" value="UniProtKB-KW"/>
</dbReference>
<organism evidence="23 24">
    <name type="scientific">Haloarcula terrestris</name>
    <dbReference type="NCBI Taxonomy" id="2950533"/>
    <lineage>
        <taxon>Archaea</taxon>
        <taxon>Methanobacteriati</taxon>
        <taxon>Methanobacteriota</taxon>
        <taxon>Stenosarchaea group</taxon>
        <taxon>Halobacteria</taxon>
        <taxon>Halobacteriales</taxon>
        <taxon>Haloarculaceae</taxon>
        <taxon>Haloarcula</taxon>
    </lineage>
</organism>
<gene>
    <name evidence="23" type="ORF">NDI54_09535</name>
</gene>
<evidence type="ECO:0000256" key="2">
    <source>
        <dbReference type="ARBA" id="ARBA00007913"/>
    </source>
</evidence>
<keyword evidence="24" id="KW-1185">Reference proteome</keyword>
<dbReference type="InterPro" id="IPR050534">
    <property type="entry name" value="Coronavir_polyprotein_1ab"/>
</dbReference>
<reference evidence="23 24" key="1">
    <citation type="submission" date="2022-06" db="EMBL/GenBank/DDBJ databases">
        <title>Haloarcula sp. a new haloarchaeum isolate from saline soil.</title>
        <authorList>
            <person name="Strakova D."/>
            <person name="Galisteo C."/>
            <person name="Sanchez-Porro C."/>
            <person name="Ventosa A."/>
        </authorList>
    </citation>
    <scope>NUCLEOTIDE SEQUENCE [LARGE SCALE GENOMIC DNA]</scope>
    <source>
        <strain evidence="23 24">S1AR25-5A</strain>
    </source>
</reference>
<keyword evidence="16" id="KW-0234">DNA repair</keyword>
<dbReference type="Pfam" id="PF08696">
    <property type="entry name" value="Dna2"/>
    <property type="match status" value="1"/>
</dbReference>
<proteinExistence type="inferred from homology"/>
<keyword evidence="9" id="KW-0227">DNA damage</keyword>
<dbReference type="SUPFAM" id="SSF50249">
    <property type="entry name" value="Nucleic acid-binding proteins"/>
    <property type="match status" value="1"/>
</dbReference>
<dbReference type="InterPro" id="IPR047187">
    <property type="entry name" value="SF1_C_Upf1"/>
</dbReference>
<dbReference type="Gene3D" id="2.40.50.140">
    <property type="entry name" value="Nucleic acid-binding proteins"/>
    <property type="match status" value="1"/>
</dbReference>
<keyword evidence="13" id="KW-0408">Iron</keyword>
<dbReference type="RefSeq" id="WP_310896229.1">
    <property type="nucleotide sequence ID" value="NZ_JAMQOM010000003.1"/>
</dbReference>
<evidence type="ECO:0000259" key="21">
    <source>
        <dbReference type="Pfam" id="PF13086"/>
    </source>
</evidence>
<accession>A0AAE4EWN3</accession>
<evidence type="ECO:0000256" key="1">
    <source>
        <dbReference type="ARBA" id="ARBA00001966"/>
    </source>
</evidence>
<comment type="similarity">
    <text evidence="2">Belongs to the DNA2/NAM7 helicase family.</text>
</comment>
<dbReference type="Gene3D" id="3.90.320.10">
    <property type="match status" value="1"/>
</dbReference>
<keyword evidence="10" id="KW-0378">Hydrolase</keyword>
<evidence type="ECO:0000256" key="6">
    <source>
        <dbReference type="ARBA" id="ARBA00022722"/>
    </source>
</evidence>
<keyword evidence="5" id="KW-0235">DNA replication</keyword>
<feature type="domain" description="DNA2/NAM7 helicase helicase" evidence="21">
    <location>
        <begin position="556"/>
        <end position="664"/>
    </location>
</feature>
<dbReference type="PANTHER" id="PTHR43788">
    <property type="entry name" value="DNA2/NAM7 HELICASE FAMILY MEMBER"/>
    <property type="match status" value="1"/>
</dbReference>
<feature type="domain" description="DNA2/NAM7 helicase-like C-terminal" evidence="22">
    <location>
        <begin position="744"/>
        <end position="928"/>
    </location>
</feature>
<evidence type="ECO:0000259" key="20">
    <source>
        <dbReference type="Pfam" id="PF08696"/>
    </source>
</evidence>
<keyword evidence="15" id="KW-0238">DNA-binding</keyword>
<evidence type="ECO:0000256" key="15">
    <source>
        <dbReference type="ARBA" id="ARBA00023125"/>
    </source>
</evidence>
<dbReference type="InterPro" id="IPR027417">
    <property type="entry name" value="P-loop_NTPase"/>
</dbReference>
<name>A0AAE4EWN3_9EURY</name>
<dbReference type="GO" id="GO:0016787">
    <property type="term" value="F:hydrolase activity"/>
    <property type="evidence" value="ECO:0007669"/>
    <property type="project" value="UniProtKB-KW"/>
</dbReference>
<evidence type="ECO:0000256" key="7">
    <source>
        <dbReference type="ARBA" id="ARBA00022723"/>
    </source>
</evidence>